<organism evidence="2 3">
    <name type="scientific">Tieghemostelium lacteum</name>
    <name type="common">Slime mold</name>
    <name type="synonym">Dictyostelium lacteum</name>
    <dbReference type="NCBI Taxonomy" id="361077"/>
    <lineage>
        <taxon>Eukaryota</taxon>
        <taxon>Amoebozoa</taxon>
        <taxon>Evosea</taxon>
        <taxon>Eumycetozoa</taxon>
        <taxon>Dictyostelia</taxon>
        <taxon>Dictyosteliales</taxon>
        <taxon>Raperosteliaceae</taxon>
        <taxon>Tieghemostelium</taxon>
    </lineage>
</organism>
<feature type="signal peptide" evidence="1">
    <location>
        <begin position="1"/>
        <end position="25"/>
    </location>
</feature>
<keyword evidence="3" id="KW-1185">Reference proteome</keyword>
<dbReference type="EMBL" id="LODT01000022">
    <property type="protein sequence ID" value="KYQ94483.1"/>
    <property type="molecule type" value="Genomic_DNA"/>
</dbReference>
<name>A0A151ZKI0_TIELA</name>
<feature type="chain" id="PRO_5007593423" evidence="1">
    <location>
        <begin position="26"/>
        <end position="225"/>
    </location>
</feature>
<accession>A0A151ZKI0</accession>
<sequence length="225" mass="25613">MFKSTQNFNLILSTLCLLFFKSSFAVDWYNLLPYNTTTCTSGTMYGLGYSFIGNASYCTANIEGTLHSATSFVNNLVKVQFYSNWAPKVCANPSLASNYQLNTCQDSQLQGFNMNPNGLWYTKNFYVNKTTSPVYPTTGTLKTNMLFTMYDLTCTSITSYAYFIGHTVIHDPNDSNIYYNYYCQNGIPYREYCELEWGCDSTPQDLTQNCSSNFSYFIARSVRCV</sequence>
<evidence type="ECO:0000313" key="3">
    <source>
        <dbReference type="Proteomes" id="UP000076078"/>
    </source>
</evidence>
<dbReference type="FunCoup" id="A0A151ZKI0">
    <property type="interactions" value="1033"/>
</dbReference>
<evidence type="ECO:0000313" key="2">
    <source>
        <dbReference type="EMBL" id="KYQ94483.1"/>
    </source>
</evidence>
<evidence type="ECO:0000256" key="1">
    <source>
        <dbReference type="SAM" id="SignalP"/>
    </source>
</evidence>
<proteinExistence type="predicted"/>
<dbReference type="InParanoid" id="A0A151ZKI0"/>
<protein>
    <submittedName>
        <fullName evidence="2">Uncharacterized protein</fullName>
    </submittedName>
</protein>
<gene>
    <name evidence="2" type="ORF">DLAC_04787</name>
</gene>
<dbReference type="AlphaFoldDB" id="A0A151ZKI0"/>
<comment type="caution">
    <text evidence="2">The sequence shown here is derived from an EMBL/GenBank/DDBJ whole genome shotgun (WGS) entry which is preliminary data.</text>
</comment>
<keyword evidence="1" id="KW-0732">Signal</keyword>
<reference evidence="2 3" key="1">
    <citation type="submission" date="2015-12" db="EMBL/GenBank/DDBJ databases">
        <title>Dictyostelia acquired genes for synthesis and detection of signals that induce cell-type specialization by lateral gene transfer from prokaryotes.</title>
        <authorList>
            <person name="Gloeckner G."/>
            <person name="Schaap P."/>
        </authorList>
    </citation>
    <scope>NUCLEOTIDE SEQUENCE [LARGE SCALE GENOMIC DNA]</scope>
    <source>
        <strain evidence="2 3">TK</strain>
    </source>
</reference>
<dbReference type="Proteomes" id="UP000076078">
    <property type="component" value="Unassembled WGS sequence"/>
</dbReference>